<reference evidence="3 4" key="1">
    <citation type="journal article" date="2025" name="Microbiol. Resour. Announc.">
        <title>Draft genome sequences for Neonectria magnoliae and Neonectria punicea, canker pathogens of Liriodendron tulipifera and Acer saccharum in West Virginia.</title>
        <authorList>
            <person name="Petronek H.M."/>
            <person name="Kasson M.T."/>
            <person name="Metheny A.M."/>
            <person name="Stauder C.M."/>
            <person name="Lovett B."/>
            <person name="Lynch S.C."/>
            <person name="Garnas J.R."/>
            <person name="Kasson L.R."/>
            <person name="Stajich J.E."/>
        </authorList>
    </citation>
    <scope>NUCLEOTIDE SEQUENCE [LARGE SCALE GENOMIC DNA]</scope>
    <source>
        <strain evidence="3 4">NRRL 64651</strain>
    </source>
</reference>
<proteinExistence type="predicted"/>
<gene>
    <name evidence="3" type="ORF">QQZ08_005103</name>
</gene>
<accession>A0ABR1I4Q0</accession>
<evidence type="ECO:0000313" key="3">
    <source>
        <dbReference type="EMBL" id="KAK7428346.1"/>
    </source>
</evidence>
<dbReference type="Proteomes" id="UP001498421">
    <property type="component" value="Unassembled WGS sequence"/>
</dbReference>
<name>A0ABR1I4Q0_9HYPO</name>
<evidence type="ECO:0000259" key="2">
    <source>
        <dbReference type="Pfam" id="PF20516"/>
    </source>
</evidence>
<dbReference type="EMBL" id="JAZAVK010000042">
    <property type="protein sequence ID" value="KAK7428346.1"/>
    <property type="molecule type" value="Genomic_DNA"/>
</dbReference>
<protein>
    <recommendedName>
        <fullName evidence="2">PD-(D/E)XK nuclease-like domain-containing protein</fullName>
    </recommendedName>
</protein>
<dbReference type="Pfam" id="PF20516">
    <property type="entry name" value="PDDEXK_12"/>
    <property type="match status" value="1"/>
</dbReference>
<feature type="region of interest" description="Disordered" evidence="1">
    <location>
        <begin position="126"/>
        <end position="148"/>
    </location>
</feature>
<feature type="domain" description="PD-(D/E)XK nuclease-like" evidence="2">
    <location>
        <begin position="76"/>
        <end position="357"/>
    </location>
</feature>
<evidence type="ECO:0000256" key="1">
    <source>
        <dbReference type="SAM" id="MobiDB-lite"/>
    </source>
</evidence>
<keyword evidence="4" id="KW-1185">Reference proteome</keyword>
<feature type="compositionally biased region" description="Acidic residues" evidence="1">
    <location>
        <begin position="129"/>
        <end position="142"/>
    </location>
</feature>
<evidence type="ECO:0000313" key="4">
    <source>
        <dbReference type="Proteomes" id="UP001498421"/>
    </source>
</evidence>
<organism evidence="3 4">
    <name type="scientific">Neonectria magnoliae</name>
    <dbReference type="NCBI Taxonomy" id="2732573"/>
    <lineage>
        <taxon>Eukaryota</taxon>
        <taxon>Fungi</taxon>
        <taxon>Dikarya</taxon>
        <taxon>Ascomycota</taxon>
        <taxon>Pezizomycotina</taxon>
        <taxon>Sordariomycetes</taxon>
        <taxon>Hypocreomycetidae</taxon>
        <taxon>Hypocreales</taxon>
        <taxon>Nectriaceae</taxon>
        <taxon>Neonectria</taxon>
    </lineage>
</organism>
<sequence length="367" mass="40679">MKPIVQQSFSSMTSLPQNVHSLFTSVKRAAAGVGIVPAGIEQRFVRRLRATDDELLPHNLYQHVDLENASASRRQRLPETIAACRRELSVLASATAATREWMAENVSEAAWHSLVHTPLLNIAINGPADPDDYDDDDPDAEENNVNQTRGARSVSFWDITSARPHGAYLPRNAGGNVLEAKMVNFCLAVSDLDVQAAARRTLQASIASSTQDLVIDRSINYTDYEPLTLRPVSISIETEASNGGTQEGKAQLAVWVATHFERLRALQSFKRRQDRDAQRDECDHGGAPSLEDEVIAMALPLLLISGSRWRLFFALDQRDTIDVLETITIGDTDTLLGCYRVVAALRELAAWSETTFRTWLMKEVLLP</sequence>
<comment type="caution">
    <text evidence="3">The sequence shown here is derived from an EMBL/GenBank/DDBJ whole genome shotgun (WGS) entry which is preliminary data.</text>
</comment>
<dbReference type="InterPro" id="IPR046797">
    <property type="entry name" value="PDDEXK_12"/>
</dbReference>